<name>A0A8T1WAT8_9STRA</name>
<evidence type="ECO:0000313" key="2">
    <source>
        <dbReference type="Proteomes" id="UP000694044"/>
    </source>
</evidence>
<dbReference type="NCBIfam" id="TIGR01681">
    <property type="entry name" value="HAD-SF-IIIC"/>
    <property type="match status" value="1"/>
</dbReference>
<protein>
    <submittedName>
        <fullName evidence="1">Uncharacterized protein</fullName>
    </submittedName>
</protein>
<evidence type="ECO:0000313" key="1">
    <source>
        <dbReference type="EMBL" id="KAG7390415.1"/>
    </source>
</evidence>
<organism evidence="1 2">
    <name type="scientific">Phytophthora pseudosyringae</name>
    <dbReference type="NCBI Taxonomy" id="221518"/>
    <lineage>
        <taxon>Eukaryota</taxon>
        <taxon>Sar</taxon>
        <taxon>Stramenopiles</taxon>
        <taxon>Oomycota</taxon>
        <taxon>Peronosporomycetes</taxon>
        <taxon>Peronosporales</taxon>
        <taxon>Peronosporaceae</taxon>
        <taxon>Phytophthora</taxon>
    </lineage>
</organism>
<dbReference type="InterPro" id="IPR010037">
    <property type="entry name" value="FkbH_domain"/>
</dbReference>
<dbReference type="EMBL" id="JAGDFM010000032">
    <property type="protein sequence ID" value="KAG7390415.1"/>
    <property type="molecule type" value="Genomic_DNA"/>
</dbReference>
<dbReference type="AlphaFoldDB" id="A0A8T1WAT8"/>
<dbReference type="NCBIfam" id="TIGR01686">
    <property type="entry name" value="FkbH"/>
    <property type="match status" value="1"/>
</dbReference>
<gene>
    <name evidence="1" type="ORF">PHYPSEUDO_007938</name>
</gene>
<sequence length="910" mass="101005">METATRSRVAVGGTFACDEALAVPLQYLVKNVGLIVLCLLGTKWGGGARCQPVMSSSNMLPLAVWNVDVELKWLRYGRLTDFGEWSSDVLHPSRPVDLVLLLVRLSDLEAVHPELQLSKNGDDVVTAEADVMDGPIGQFLRDLERYDAVATKSSAAPLVVLLCPYPPTTATRFDAMELEVQNKIGIMQNVTVQSSGRLLGLFEQQYTTAFYDAVADKRQHSPYTQAMLNVLSLSLCRQICRLFRTASSRKKVIVLDCDNTLWGGAVAEVGPSGIDLAPRFLALQRFVVAQQQRGMLLALCSKNILEDVTGAFTQRRGDMVLDLDKHVVAAKVNWQPKSENIALLAKELSLGLDSFIFIDDNPLECNEVATALPSVTVIPLGADFSESLLDHEWVFDVGLIPKSSGSAAASTKEDSQRTQLYQQNFQREQLLESSSTHKAFLSALDVKIVFEELDSVRELQERSSSFSRALQLHHRTNQFNTATTFTKRMKEEELLQYVATPDHTVICAHVTDRFGHYGLVCVASCQHVCDSNAMRVESFLLSCRALNRGVEHAMMRRLSEVAARTGAVSLEFAWEPTERNRPAHAFFLSLSDVVFLAKHEHQSKADGEEKQQLSVSNAGTWVIAADKASKTSFLKSEESYHPSGSKPVGWLFHLRTAHWLRDLAFTVVGWMLSSVTVPQWIARLLQPSLVQRLDGVRSVGLLHVPLRDRGSLEHFLSRALRGIPTVNNVVVTDIGNTDSNDDKFRRKARHQTKLALVNHLHEEAPRVIWSANQPQCDSQVPVADDLNGEDVPGSAAGPAIRLQLVCESPHCSATVQRDSRCDFQRCRNCCYRIQRLLTRSLHHANAEARQSAVNALQADFAVDVSLVATLSGPDTQWCVAHQNKRRCGEIFKLNKSPTNETRARSEDAKL</sequence>
<accession>A0A8T1WAT8</accession>
<dbReference type="Proteomes" id="UP000694044">
    <property type="component" value="Unassembled WGS sequence"/>
</dbReference>
<comment type="caution">
    <text evidence="1">The sequence shown here is derived from an EMBL/GenBank/DDBJ whole genome shotgun (WGS) entry which is preliminary data.</text>
</comment>
<keyword evidence="2" id="KW-1185">Reference proteome</keyword>
<proteinExistence type="predicted"/>
<dbReference type="OrthoDB" id="5334845at2759"/>
<dbReference type="InterPro" id="IPR010033">
    <property type="entry name" value="HAD_SF_ppase_IIIC"/>
</dbReference>
<reference evidence="1" key="1">
    <citation type="submission" date="2021-02" db="EMBL/GenBank/DDBJ databases">
        <authorList>
            <person name="Palmer J.M."/>
        </authorList>
    </citation>
    <scope>NUCLEOTIDE SEQUENCE</scope>
    <source>
        <strain evidence="1">SCRP734</strain>
    </source>
</reference>